<feature type="non-terminal residue" evidence="1">
    <location>
        <position position="61"/>
    </location>
</feature>
<dbReference type="AlphaFoldDB" id="A0A8K1LP60"/>
<protein>
    <submittedName>
        <fullName evidence="1">Uncharacterized protein</fullName>
    </submittedName>
</protein>
<dbReference type="EMBL" id="SWJQ01000120">
    <property type="protein sequence ID" value="TRZ21545.1"/>
    <property type="molecule type" value="Genomic_DNA"/>
</dbReference>
<evidence type="ECO:0000313" key="2">
    <source>
        <dbReference type="Proteomes" id="UP000796761"/>
    </source>
</evidence>
<name>A0A8K1LP60_9PASS</name>
<organism evidence="1 2">
    <name type="scientific">Zosterops borbonicus</name>
    <dbReference type="NCBI Taxonomy" id="364589"/>
    <lineage>
        <taxon>Eukaryota</taxon>
        <taxon>Metazoa</taxon>
        <taxon>Chordata</taxon>
        <taxon>Craniata</taxon>
        <taxon>Vertebrata</taxon>
        <taxon>Euteleostomi</taxon>
        <taxon>Archelosauria</taxon>
        <taxon>Archosauria</taxon>
        <taxon>Dinosauria</taxon>
        <taxon>Saurischia</taxon>
        <taxon>Theropoda</taxon>
        <taxon>Coelurosauria</taxon>
        <taxon>Aves</taxon>
        <taxon>Neognathae</taxon>
        <taxon>Neoaves</taxon>
        <taxon>Telluraves</taxon>
        <taxon>Australaves</taxon>
        <taxon>Passeriformes</taxon>
        <taxon>Sylvioidea</taxon>
        <taxon>Zosteropidae</taxon>
        <taxon>Zosterops</taxon>
    </lineage>
</organism>
<feature type="non-terminal residue" evidence="1">
    <location>
        <position position="1"/>
    </location>
</feature>
<gene>
    <name evidence="1" type="ORF">HGM15179_005525</name>
</gene>
<evidence type="ECO:0000313" key="1">
    <source>
        <dbReference type="EMBL" id="TRZ21545.1"/>
    </source>
</evidence>
<dbReference type="OrthoDB" id="276744at2759"/>
<proteinExistence type="predicted"/>
<accession>A0A8K1LP60</accession>
<dbReference type="Proteomes" id="UP000796761">
    <property type="component" value="Unassembled WGS sequence"/>
</dbReference>
<comment type="caution">
    <text evidence="1">The sequence shown here is derived from an EMBL/GenBank/DDBJ whole genome shotgun (WGS) entry which is preliminary data.</text>
</comment>
<reference evidence="1" key="1">
    <citation type="submission" date="2019-04" db="EMBL/GenBank/DDBJ databases">
        <title>Genome assembly of Zosterops borbonicus 15179.</title>
        <authorList>
            <person name="Leroy T."/>
            <person name="Anselmetti Y."/>
            <person name="Tilak M.-K."/>
            <person name="Nabholz B."/>
        </authorList>
    </citation>
    <scope>NUCLEOTIDE SEQUENCE</scope>
    <source>
        <strain evidence="1">HGM_15179</strain>
        <tissue evidence="1">Muscle</tissue>
    </source>
</reference>
<sequence>DPHNKDIEVLEHVQRRATELGKSLEHRCDEEQLRELFILEKKRLESDCITFCNWVKGGCSQ</sequence>
<keyword evidence="2" id="KW-1185">Reference proteome</keyword>